<organism evidence="7 8">
    <name type="scientific">Microthyrium microscopicum</name>
    <dbReference type="NCBI Taxonomy" id="703497"/>
    <lineage>
        <taxon>Eukaryota</taxon>
        <taxon>Fungi</taxon>
        <taxon>Dikarya</taxon>
        <taxon>Ascomycota</taxon>
        <taxon>Pezizomycotina</taxon>
        <taxon>Dothideomycetes</taxon>
        <taxon>Dothideomycetes incertae sedis</taxon>
        <taxon>Microthyriales</taxon>
        <taxon>Microthyriaceae</taxon>
        <taxon>Microthyrium</taxon>
    </lineage>
</organism>
<dbReference type="GO" id="GO:0003677">
    <property type="term" value="F:DNA binding"/>
    <property type="evidence" value="ECO:0007669"/>
    <property type="project" value="InterPro"/>
</dbReference>
<evidence type="ECO:0000256" key="2">
    <source>
        <dbReference type="ARBA" id="ARBA00022478"/>
    </source>
</evidence>
<evidence type="ECO:0000256" key="3">
    <source>
        <dbReference type="ARBA" id="ARBA00023163"/>
    </source>
</evidence>
<dbReference type="Proteomes" id="UP000799302">
    <property type="component" value="Unassembled WGS sequence"/>
</dbReference>
<dbReference type="InterPro" id="IPR020708">
    <property type="entry name" value="DNA-dir_RNA_polK_14-18kDa_CS"/>
</dbReference>
<dbReference type="Gene3D" id="3.90.940.10">
    <property type="match status" value="1"/>
</dbReference>
<comment type="similarity">
    <text evidence="5">Belongs to the archaeal Rpo6/eukaryotic RPB6 RNA polymerase subunit family.</text>
</comment>
<protein>
    <submittedName>
        <fullName evidence="7">RNA polymerase Rpb6</fullName>
    </submittedName>
</protein>
<evidence type="ECO:0000256" key="6">
    <source>
        <dbReference type="SAM" id="MobiDB-lite"/>
    </source>
</evidence>
<dbReference type="EMBL" id="MU004235">
    <property type="protein sequence ID" value="KAF2669627.1"/>
    <property type="molecule type" value="Genomic_DNA"/>
</dbReference>
<evidence type="ECO:0000256" key="5">
    <source>
        <dbReference type="ARBA" id="ARBA00025773"/>
    </source>
</evidence>
<dbReference type="GO" id="GO:0005665">
    <property type="term" value="C:RNA polymerase II, core complex"/>
    <property type="evidence" value="ECO:0007669"/>
    <property type="project" value="InterPro"/>
</dbReference>
<dbReference type="NCBIfam" id="NF002208">
    <property type="entry name" value="PRK01099.1-3"/>
    <property type="match status" value="1"/>
</dbReference>
<dbReference type="SUPFAM" id="SSF63562">
    <property type="entry name" value="RPB6/omega subunit-like"/>
    <property type="match status" value="1"/>
</dbReference>
<gene>
    <name evidence="7" type="ORF">BT63DRAFT_425304</name>
</gene>
<dbReference type="AlphaFoldDB" id="A0A6A6UDT8"/>
<dbReference type="InterPro" id="IPR006110">
    <property type="entry name" value="Pol_omega/Rpo6/RPB6"/>
</dbReference>
<dbReference type="PIRSF" id="PIRSF500154">
    <property type="entry name" value="RPB6"/>
    <property type="match status" value="1"/>
</dbReference>
<evidence type="ECO:0000256" key="1">
    <source>
        <dbReference type="ARBA" id="ARBA00004123"/>
    </source>
</evidence>
<accession>A0A6A6UDT8</accession>
<dbReference type="Pfam" id="PF01192">
    <property type="entry name" value="RNA_pol_Rpb6"/>
    <property type="match status" value="1"/>
</dbReference>
<dbReference type="HAMAP" id="MF_00192">
    <property type="entry name" value="RNApol_arch_Rpo6"/>
    <property type="match status" value="1"/>
</dbReference>
<reference evidence="7" key="1">
    <citation type="journal article" date="2020" name="Stud. Mycol.">
        <title>101 Dothideomycetes genomes: a test case for predicting lifestyles and emergence of pathogens.</title>
        <authorList>
            <person name="Haridas S."/>
            <person name="Albert R."/>
            <person name="Binder M."/>
            <person name="Bloem J."/>
            <person name="Labutti K."/>
            <person name="Salamov A."/>
            <person name="Andreopoulos B."/>
            <person name="Baker S."/>
            <person name="Barry K."/>
            <person name="Bills G."/>
            <person name="Bluhm B."/>
            <person name="Cannon C."/>
            <person name="Castanera R."/>
            <person name="Culley D."/>
            <person name="Daum C."/>
            <person name="Ezra D."/>
            <person name="Gonzalez J."/>
            <person name="Henrissat B."/>
            <person name="Kuo A."/>
            <person name="Liang C."/>
            <person name="Lipzen A."/>
            <person name="Lutzoni F."/>
            <person name="Magnuson J."/>
            <person name="Mondo S."/>
            <person name="Nolan M."/>
            <person name="Ohm R."/>
            <person name="Pangilinan J."/>
            <person name="Park H.-J."/>
            <person name="Ramirez L."/>
            <person name="Alfaro M."/>
            <person name="Sun H."/>
            <person name="Tritt A."/>
            <person name="Yoshinaga Y."/>
            <person name="Zwiers L.-H."/>
            <person name="Turgeon B."/>
            <person name="Goodwin S."/>
            <person name="Spatafora J."/>
            <person name="Crous P."/>
            <person name="Grigoriev I."/>
        </authorList>
    </citation>
    <scope>NUCLEOTIDE SEQUENCE</scope>
    <source>
        <strain evidence="7">CBS 115976</strain>
    </source>
</reference>
<evidence type="ECO:0000313" key="7">
    <source>
        <dbReference type="EMBL" id="KAF2669627.1"/>
    </source>
</evidence>
<dbReference type="PROSITE" id="PS01111">
    <property type="entry name" value="RNA_POL_K_14KD"/>
    <property type="match status" value="1"/>
</dbReference>
<dbReference type="GO" id="GO:0005736">
    <property type="term" value="C:RNA polymerase I complex"/>
    <property type="evidence" value="ECO:0007669"/>
    <property type="project" value="TreeGrafter"/>
</dbReference>
<dbReference type="PIRSF" id="PIRSF000778">
    <property type="entry name" value="RpoK/RPB6"/>
    <property type="match status" value="1"/>
</dbReference>
<evidence type="ECO:0000256" key="4">
    <source>
        <dbReference type="ARBA" id="ARBA00023242"/>
    </source>
</evidence>
<name>A0A6A6UDT8_9PEZI</name>
<dbReference type="InterPro" id="IPR006111">
    <property type="entry name" value="Rpo6/Rpb6"/>
</dbReference>
<dbReference type="InterPro" id="IPR036161">
    <property type="entry name" value="RPB6/omega-like_sf"/>
</dbReference>
<keyword evidence="4" id="KW-0539">Nucleus</keyword>
<keyword evidence="2" id="KW-0240">DNA-directed RNA polymerase</keyword>
<dbReference type="GO" id="GO:0042797">
    <property type="term" value="P:tRNA transcription by RNA polymerase III"/>
    <property type="evidence" value="ECO:0007669"/>
    <property type="project" value="TreeGrafter"/>
</dbReference>
<dbReference type="GO" id="GO:0003899">
    <property type="term" value="F:DNA-directed RNA polymerase activity"/>
    <property type="evidence" value="ECO:0007669"/>
    <property type="project" value="InterPro"/>
</dbReference>
<keyword evidence="3" id="KW-0804">Transcription</keyword>
<comment type="subcellular location">
    <subcellularLocation>
        <location evidence="1">Nucleus</location>
    </subcellularLocation>
</comment>
<dbReference type="PANTHER" id="PTHR47227">
    <property type="entry name" value="DNA-DIRECTED RNA POLYMERASE SUBUNIT K"/>
    <property type="match status" value="1"/>
</dbReference>
<dbReference type="SMART" id="SM01409">
    <property type="entry name" value="RNA_pol_Rpb6"/>
    <property type="match status" value="1"/>
</dbReference>
<dbReference type="OrthoDB" id="259769at2759"/>
<dbReference type="PANTHER" id="PTHR47227:SF5">
    <property type="entry name" value="DNA-DIRECTED RNA POLYMERASES I, II, AND III SUBUNIT RPABC2"/>
    <property type="match status" value="1"/>
</dbReference>
<keyword evidence="8" id="KW-1185">Reference proteome</keyword>
<sequence length="155" mass="17322">MSDYGDDGNERYDEPMDDVLEDEDDDLQELDDGYGVDDAEDGDVADDLGDQVEGDNVVNIGDKPTGGAKGPKSQRIPKEKRTTTPFMTKYEKARVLGTRALQISMNAPIMVDTETETDPLMIAIKELKANKIPLVVRRYLPDGCYEDWTCEELLQ</sequence>
<feature type="region of interest" description="Disordered" evidence="6">
    <location>
        <begin position="1"/>
        <end position="83"/>
    </location>
</feature>
<proteinExistence type="inferred from homology"/>
<dbReference type="GO" id="GO:0005666">
    <property type="term" value="C:RNA polymerase III complex"/>
    <property type="evidence" value="ECO:0007669"/>
    <property type="project" value="TreeGrafter"/>
</dbReference>
<dbReference type="InterPro" id="IPR028363">
    <property type="entry name" value="RPB6"/>
</dbReference>
<dbReference type="GO" id="GO:0006360">
    <property type="term" value="P:transcription by RNA polymerase I"/>
    <property type="evidence" value="ECO:0007669"/>
    <property type="project" value="TreeGrafter"/>
</dbReference>
<evidence type="ECO:0000313" key="8">
    <source>
        <dbReference type="Proteomes" id="UP000799302"/>
    </source>
</evidence>
<feature type="compositionally biased region" description="Acidic residues" evidence="6">
    <location>
        <begin position="15"/>
        <end position="53"/>
    </location>
</feature>
<dbReference type="GO" id="GO:0006366">
    <property type="term" value="P:transcription by RNA polymerase II"/>
    <property type="evidence" value="ECO:0007669"/>
    <property type="project" value="TreeGrafter"/>
</dbReference>